<evidence type="ECO:0000256" key="1">
    <source>
        <dbReference type="SAM" id="MobiDB-lite"/>
    </source>
</evidence>
<dbReference type="EMBL" id="WXYO01000005">
    <property type="protein sequence ID" value="NAS12872.1"/>
    <property type="molecule type" value="Genomic_DNA"/>
</dbReference>
<comment type="caution">
    <text evidence="2">The sequence shown here is derived from an EMBL/GenBank/DDBJ whole genome shotgun (WGS) entry which is preliminary data.</text>
</comment>
<organism evidence="2 3">
    <name type="scientific">Poritiphilus flavus</name>
    <dbReference type="NCBI Taxonomy" id="2697053"/>
    <lineage>
        <taxon>Bacteria</taxon>
        <taxon>Pseudomonadati</taxon>
        <taxon>Bacteroidota</taxon>
        <taxon>Flavobacteriia</taxon>
        <taxon>Flavobacteriales</taxon>
        <taxon>Flavobacteriaceae</taxon>
        <taxon>Poritiphilus</taxon>
    </lineage>
</organism>
<feature type="region of interest" description="Disordered" evidence="1">
    <location>
        <begin position="23"/>
        <end position="43"/>
    </location>
</feature>
<dbReference type="SUPFAM" id="SSF50998">
    <property type="entry name" value="Quinoprotein alcohol dehydrogenase-like"/>
    <property type="match status" value="1"/>
</dbReference>
<dbReference type="PROSITE" id="PS51257">
    <property type="entry name" value="PROKAR_LIPOPROTEIN"/>
    <property type="match status" value="1"/>
</dbReference>
<sequence length="381" mass="42409">MRLKEVVFIVCVCLIAGCSSGDNNSEDPNENEGGQLPKGSFPSNVTIIGERDDIKYQLDISRDGVISPEINLHEQLDLNEDTSLFYVVRGDILRFHYHLGRTHYSQKNLATGEIIGRVNICPPVEGEQQSGASIHSNSRMAIRINSFSTNEDFAVIHDIATGSCQKILLPPHVNHESSIMNESYLVLYLQSEELGDFLVVIDLESGTIVKTFSYGLGNFISGTINDKTLWVFSRDFTYQAYDLETSELVRQGEAYDSIVDMGLRLFRSKNLGSKMLLTLSYVQPNPVVEGPLIYDYDTGVALGENMVLLEANDFMNNNGYGFVGINDFDVDMESETIYVCGKGVRGSDVSNVGIFMVLDFSGRIIHFTEIGITPEEIFVRN</sequence>
<evidence type="ECO:0000313" key="3">
    <source>
        <dbReference type="Proteomes" id="UP000475249"/>
    </source>
</evidence>
<name>A0A6L9EE27_9FLAO</name>
<dbReference type="Proteomes" id="UP000475249">
    <property type="component" value="Unassembled WGS sequence"/>
</dbReference>
<proteinExistence type="predicted"/>
<reference evidence="2 3" key="1">
    <citation type="submission" date="2020-01" db="EMBL/GenBank/DDBJ databases">
        <title>Bacteria diversity of Porities sp.</title>
        <authorList>
            <person name="Wang G."/>
        </authorList>
    </citation>
    <scope>NUCLEOTIDE SEQUENCE [LARGE SCALE GENOMIC DNA]</scope>
    <source>
        <strain evidence="2 3">R33</strain>
    </source>
</reference>
<evidence type="ECO:0000313" key="2">
    <source>
        <dbReference type="EMBL" id="NAS12872.1"/>
    </source>
</evidence>
<dbReference type="RefSeq" id="WP_161435896.1">
    <property type="nucleotide sequence ID" value="NZ_WXYO01000005.1"/>
</dbReference>
<accession>A0A6L9EE27</accession>
<protein>
    <submittedName>
        <fullName evidence="2">Uncharacterized protein</fullName>
    </submittedName>
</protein>
<dbReference type="InterPro" id="IPR011047">
    <property type="entry name" value="Quinoprotein_ADH-like_sf"/>
</dbReference>
<keyword evidence="3" id="KW-1185">Reference proteome</keyword>
<dbReference type="AlphaFoldDB" id="A0A6L9EE27"/>
<gene>
    <name evidence="2" type="ORF">GTQ38_12710</name>
</gene>